<name>A0ABX7U262_STRCY</name>
<evidence type="ECO:0008006" key="3">
    <source>
        <dbReference type="Google" id="ProtNLM"/>
    </source>
</evidence>
<dbReference type="Proteomes" id="UP000663908">
    <property type="component" value="Chromosome"/>
</dbReference>
<proteinExistence type="predicted"/>
<keyword evidence="2" id="KW-1185">Reference proteome</keyword>
<evidence type="ECO:0000313" key="2">
    <source>
        <dbReference type="Proteomes" id="UP000663908"/>
    </source>
</evidence>
<dbReference type="EMBL" id="CP071839">
    <property type="protein sequence ID" value="QTE03135.1"/>
    <property type="molecule type" value="Genomic_DNA"/>
</dbReference>
<gene>
    <name evidence="1" type="ORF">S1361_37715</name>
</gene>
<protein>
    <recommendedName>
        <fullName evidence="3">YokE-like PH domain-containing protein</fullName>
    </recommendedName>
</protein>
<evidence type="ECO:0000313" key="1">
    <source>
        <dbReference type="EMBL" id="QTE03135.1"/>
    </source>
</evidence>
<reference evidence="1 2" key="1">
    <citation type="submission" date="2021-03" db="EMBL/GenBank/DDBJ databases">
        <title>Complete genome sequence of Streptomyces cyanogenus S136, producer of anticancer angucycline landomycin A.</title>
        <authorList>
            <person name="Hrab P."/>
            <person name="Ruckert C."/>
            <person name="Busche T."/>
            <person name="Ostash I."/>
            <person name="Kalinowski J."/>
            <person name="Fedorenko V."/>
            <person name="Yushchuk O."/>
            <person name="Ostash B."/>
        </authorList>
    </citation>
    <scope>NUCLEOTIDE SEQUENCE [LARGE SCALE GENOMIC DNA]</scope>
    <source>
        <strain evidence="1 2">S136</strain>
    </source>
</reference>
<sequence>MSNLQDDVDEKIIDGLTNYATAISDLEAGQAGALMYQRVKRELAQLVQPSDLCKLAFPSFIIRSDLRAECFAVVLTDRLVIAWKTGLFRKTVSTLTIPVASITSVQLRTGAAPGMRGAALLDISGSPSATITLQKGRTDAAAAVIRTAIEPIAD</sequence>
<accession>A0ABX7U262</accession>
<organism evidence="1 2">
    <name type="scientific">Streptomyces cyanogenus</name>
    <dbReference type="NCBI Taxonomy" id="80860"/>
    <lineage>
        <taxon>Bacteria</taxon>
        <taxon>Bacillati</taxon>
        <taxon>Actinomycetota</taxon>
        <taxon>Actinomycetes</taxon>
        <taxon>Kitasatosporales</taxon>
        <taxon>Streptomycetaceae</taxon>
        <taxon>Streptomyces</taxon>
    </lineage>
</organism>
<dbReference type="RefSeq" id="WP_208036325.1">
    <property type="nucleotide sequence ID" value="NZ_CP071839.1"/>
</dbReference>